<dbReference type="PANTHER" id="PTHR14312:SF1">
    <property type="entry name" value="BASIC-LEUCINE ZIPPER TRANSCRIPTION FACTOR A"/>
    <property type="match status" value="1"/>
</dbReference>
<organism evidence="2 3">
    <name type="scientific">Drosophila suzukii</name>
    <name type="common">Spotted-wing drosophila fruit fly</name>
    <dbReference type="NCBI Taxonomy" id="28584"/>
    <lineage>
        <taxon>Eukaryota</taxon>
        <taxon>Metazoa</taxon>
        <taxon>Ecdysozoa</taxon>
        <taxon>Arthropoda</taxon>
        <taxon>Hexapoda</taxon>
        <taxon>Insecta</taxon>
        <taxon>Pterygota</taxon>
        <taxon>Neoptera</taxon>
        <taxon>Endopterygota</taxon>
        <taxon>Diptera</taxon>
        <taxon>Brachycera</taxon>
        <taxon>Muscomorpha</taxon>
        <taxon>Ephydroidea</taxon>
        <taxon>Drosophilidae</taxon>
        <taxon>Drosophila</taxon>
        <taxon>Sophophora</taxon>
    </lineage>
</organism>
<feature type="compositionally biased region" description="Low complexity" evidence="1">
    <location>
        <begin position="1"/>
        <end position="16"/>
    </location>
</feature>
<reference evidence="3 4" key="1">
    <citation type="submission" date="2025-05" db="UniProtKB">
        <authorList>
            <consortium name="RefSeq"/>
        </authorList>
    </citation>
    <scope>IDENTIFICATION</scope>
</reference>
<feature type="region of interest" description="Disordered" evidence="1">
    <location>
        <begin position="323"/>
        <end position="348"/>
    </location>
</feature>
<dbReference type="AlphaFoldDB" id="A0AB39YW14"/>
<feature type="compositionally biased region" description="Low complexity" evidence="1">
    <location>
        <begin position="193"/>
        <end position="210"/>
    </location>
</feature>
<sequence length="563" mass="59781">MKDSNSSSSSNISSSNTAGMPCSAGGAVTTAGATTGNATPSAPSTPTTAAAAAIAADPSATPQNPQQRSKSNIHELRNQDYVSRLMAATPPYLYSAPVGPNNFFFSDMLRSLVQARNNETARVLQLQQQQQQQAQQQQQQQHQQQQHQAALVRRPRKRSWSHRPYYEQLRERRDAEEKQQQQQQQQQHHHHQQQQQQQHHQQQQQQLQQQMAPEKPLELTNKAITPYGYAKLEAKPPVTPSTVTATAPPSSSTGNKTNLGGAVDSNLQENTPPAASLPPQDLVLPPPPPVWYPPLYAPYGIDPLHFFIDLRVSGHIYDRKKENVSPLSSSNNAITEEGSPGAGSCSGATGSGTGLATNLLSKQRHGSAFTVPIPKAAQNDAINLCSNATSASGATSVGAGGGGGVGMTSSSTLGSKFEHYAKYYDLGETKENHPSSTAANLSAAAAAAAAAANLSKSGASYMLQHLPRLYSQFAAHQAQVQSQDTDAKSESASVSASLSAPDLCDEDSLGRNSSDTGNGLEGTSGGQGNCDIDVEIIDSIKYRTDGESSRCSSNDEASITQID</sequence>
<evidence type="ECO:0000313" key="3">
    <source>
        <dbReference type="RefSeq" id="XP_016922983.2"/>
    </source>
</evidence>
<dbReference type="GO" id="GO:0010468">
    <property type="term" value="P:regulation of gene expression"/>
    <property type="evidence" value="ECO:0007669"/>
    <property type="project" value="TreeGrafter"/>
</dbReference>
<accession>A0AB39YW14</accession>
<evidence type="ECO:0000313" key="2">
    <source>
        <dbReference type="Proteomes" id="UP001652628"/>
    </source>
</evidence>
<feature type="compositionally biased region" description="Gly residues" evidence="1">
    <location>
        <begin position="519"/>
        <end position="528"/>
    </location>
</feature>
<feature type="compositionally biased region" description="Low complexity" evidence="1">
    <location>
        <begin position="135"/>
        <end position="151"/>
    </location>
</feature>
<feature type="region of interest" description="Disordered" evidence="1">
    <location>
        <begin position="481"/>
        <end position="531"/>
    </location>
</feature>
<dbReference type="PANTHER" id="PTHR14312">
    <property type="entry name" value="CREB/ATF BZIP TRANSCRIPTION FACTOR"/>
    <property type="match status" value="1"/>
</dbReference>
<feature type="compositionally biased region" description="Polar residues" evidence="1">
    <location>
        <begin position="325"/>
        <end position="334"/>
    </location>
</feature>
<feature type="compositionally biased region" description="Basic and acidic residues" evidence="1">
    <location>
        <begin position="164"/>
        <end position="179"/>
    </location>
</feature>
<feature type="region of interest" description="Disordered" evidence="1">
    <location>
        <begin position="135"/>
        <end position="213"/>
    </location>
</feature>
<name>A0AB39YW14_DROSZ</name>
<dbReference type="RefSeq" id="XP_016922983.2">
    <property type="nucleotide sequence ID" value="XM_017067494.4"/>
</dbReference>
<feature type="region of interest" description="Disordered" evidence="1">
    <location>
        <begin position="544"/>
        <end position="563"/>
    </location>
</feature>
<dbReference type="RefSeq" id="XP_036676993.2">
    <property type="nucleotide sequence ID" value="XM_036821098.3"/>
</dbReference>
<protein>
    <submittedName>
        <fullName evidence="3 4">Uncharacterized protein</fullName>
    </submittedName>
</protein>
<feature type="compositionally biased region" description="Low complexity" evidence="1">
    <location>
        <begin position="23"/>
        <end position="61"/>
    </location>
</feature>
<feature type="compositionally biased region" description="Low complexity" evidence="1">
    <location>
        <begin position="240"/>
        <end position="253"/>
    </location>
</feature>
<proteinExistence type="predicted"/>
<dbReference type="GeneID" id="108004559"/>
<feature type="region of interest" description="Disordered" evidence="1">
    <location>
        <begin position="233"/>
        <end position="280"/>
    </location>
</feature>
<feature type="compositionally biased region" description="Low complexity" evidence="1">
    <location>
        <begin position="490"/>
        <end position="500"/>
    </location>
</feature>
<feature type="compositionally biased region" description="Low complexity" evidence="1">
    <location>
        <begin position="338"/>
        <end position="348"/>
    </location>
</feature>
<dbReference type="Proteomes" id="UP001652628">
    <property type="component" value="Chromosome X"/>
</dbReference>
<evidence type="ECO:0000313" key="4">
    <source>
        <dbReference type="RefSeq" id="XP_036676993.2"/>
    </source>
</evidence>
<feature type="compositionally biased region" description="Polar residues" evidence="1">
    <location>
        <begin position="549"/>
        <end position="563"/>
    </location>
</feature>
<keyword evidence="2" id="KW-1185">Reference proteome</keyword>
<dbReference type="GO" id="GO:0005634">
    <property type="term" value="C:nucleus"/>
    <property type="evidence" value="ECO:0007669"/>
    <property type="project" value="TreeGrafter"/>
</dbReference>
<feature type="region of interest" description="Disordered" evidence="1">
    <location>
        <begin position="1"/>
        <end position="74"/>
    </location>
</feature>
<gene>
    <name evidence="3 4" type="primary">LOC108004559</name>
</gene>
<dbReference type="GO" id="GO:0043565">
    <property type="term" value="F:sequence-specific DNA binding"/>
    <property type="evidence" value="ECO:0007669"/>
    <property type="project" value="TreeGrafter"/>
</dbReference>
<evidence type="ECO:0000256" key="1">
    <source>
        <dbReference type="SAM" id="MobiDB-lite"/>
    </source>
</evidence>